<accession>A0A4R9LMK2</accession>
<dbReference type="GO" id="GO:0005886">
    <property type="term" value="C:plasma membrane"/>
    <property type="evidence" value="ECO:0007669"/>
    <property type="project" value="UniProtKB-SubCell"/>
</dbReference>
<feature type="transmembrane region" description="Helical" evidence="6">
    <location>
        <begin position="153"/>
        <end position="177"/>
    </location>
</feature>
<keyword evidence="5 6" id="KW-0472">Membrane</keyword>
<evidence type="ECO:0000313" key="9">
    <source>
        <dbReference type="Proteomes" id="UP000298264"/>
    </source>
</evidence>
<dbReference type="OrthoDB" id="9775266at2"/>
<keyword evidence="2" id="KW-1003">Cell membrane</keyword>
<evidence type="ECO:0000256" key="4">
    <source>
        <dbReference type="ARBA" id="ARBA00022989"/>
    </source>
</evidence>
<keyword evidence="3 6" id="KW-0812">Transmembrane</keyword>
<reference evidence="8" key="1">
    <citation type="journal article" date="2019" name="PLoS Negl. Trop. Dis.">
        <title>Revisiting the worldwide diversity of Leptospira species in the environment.</title>
        <authorList>
            <person name="Vincent A.T."/>
            <person name="Schiettekatte O."/>
            <person name="Bourhy P."/>
            <person name="Veyrier F.J."/>
            <person name="Picardeau M."/>
        </authorList>
    </citation>
    <scope>NUCLEOTIDE SEQUENCE [LARGE SCALE GENOMIC DNA]</scope>
    <source>
        <strain evidence="8">201400974</strain>
    </source>
</reference>
<keyword evidence="4 6" id="KW-1133">Transmembrane helix</keyword>
<dbReference type="InterPro" id="IPR032816">
    <property type="entry name" value="VTT_dom"/>
</dbReference>
<organism evidence="8 9">
    <name type="scientific">Leptospira ilyithenensis</name>
    <dbReference type="NCBI Taxonomy" id="2484901"/>
    <lineage>
        <taxon>Bacteria</taxon>
        <taxon>Pseudomonadati</taxon>
        <taxon>Spirochaetota</taxon>
        <taxon>Spirochaetia</taxon>
        <taxon>Leptospirales</taxon>
        <taxon>Leptospiraceae</taxon>
        <taxon>Leptospira</taxon>
    </lineage>
</organism>
<dbReference type="PANTHER" id="PTHR42709:SF6">
    <property type="entry name" value="UNDECAPRENYL PHOSPHATE TRANSPORTER A"/>
    <property type="match status" value="1"/>
</dbReference>
<evidence type="ECO:0000256" key="1">
    <source>
        <dbReference type="ARBA" id="ARBA00004651"/>
    </source>
</evidence>
<evidence type="ECO:0000256" key="3">
    <source>
        <dbReference type="ARBA" id="ARBA00022692"/>
    </source>
</evidence>
<dbReference type="EMBL" id="RQHV01000050">
    <property type="protein sequence ID" value="TGN09708.1"/>
    <property type="molecule type" value="Genomic_DNA"/>
</dbReference>
<name>A0A4R9LMK2_9LEPT</name>
<dbReference type="RefSeq" id="WP_135764559.1">
    <property type="nucleotide sequence ID" value="NZ_RQHV01000050.1"/>
</dbReference>
<evidence type="ECO:0000256" key="2">
    <source>
        <dbReference type="ARBA" id="ARBA00022475"/>
    </source>
</evidence>
<protein>
    <submittedName>
        <fullName evidence="8">SNARE-like domain protein</fullName>
    </submittedName>
</protein>
<dbReference type="PANTHER" id="PTHR42709">
    <property type="entry name" value="ALKALINE PHOSPHATASE LIKE PROTEIN"/>
    <property type="match status" value="1"/>
</dbReference>
<sequence>MLDFLLLIGGTFVSEDFTCITGGVLAKDGKINLALVIFSCTTGIYLGDAILFFTGRYCNQFLLSFSRWKSITNSGIIRSYQTKLDNSFGFTIFLCRFLPGTRLPIYVFAGITGKRVFSFLVYSFFAALLWTPLLILLAYYFGKAVEAFFHSGYFYLSLFIAVLSFYSVYRFVLSILIREKRVALVLSLKKSIRLEFWPAWIFYLPLVPYAGFLTIRYLGFRYITASNPGIFAGGIAGESKSEILSNLPIDSVSKFKLLSPNIDYNEDLILKYISDLQIQFPIIIKPDIGERGAGVHLVHSVQEALEVLKIKLAFILQEYHPGPLEAGIFYYRFPDEGKGHILSITDKIFPILSGDGRRNLKELIETHERFRFQKETYFRILNWKLERIPAPGEKVKLGFAGNHIQGCMFKDGSHLITDKLEEKIDKISKQFKGFYFGRYDIRYANEGSLKLGENFKIIELNGAMSESTNLYDPDFSICRSYRYLFKQWAILFKIGYQNYKSGNPMVTWYQFYRILKDHTQYKKNISSVTKLSV</sequence>
<dbReference type="Pfam" id="PF09335">
    <property type="entry name" value="VTT_dom"/>
    <property type="match status" value="1"/>
</dbReference>
<feature type="transmembrane region" description="Helical" evidence="6">
    <location>
        <begin position="119"/>
        <end position="141"/>
    </location>
</feature>
<keyword evidence="9" id="KW-1185">Reference proteome</keyword>
<dbReference type="SUPFAM" id="SSF56059">
    <property type="entry name" value="Glutathione synthetase ATP-binding domain-like"/>
    <property type="match status" value="1"/>
</dbReference>
<comment type="subcellular location">
    <subcellularLocation>
        <location evidence="1">Cell membrane</location>
        <topology evidence="1">Multi-pass membrane protein</topology>
    </subcellularLocation>
</comment>
<evidence type="ECO:0000313" key="8">
    <source>
        <dbReference type="EMBL" id="TGN09708.1"/>
    </source>
</evidence>
<feature type="transmembrane region" description="Helical" evidence="6">
    <location>
        <begin position="36"/>
        <end position="58"/>
    </location>
</feature>
<feature type="transmembrane region" description="Helical" evidence="6">
    <location>
        <begin position="197"/>
        <end position="218"/>
    </location>
</feature>
<dbReference type="InterPro" id="IPR051311">
    <property type="entry name" value="DedA_domain"/>
</dbReference>
<comment type="caution">
    <text evidence="8">The sequence shown here is derived from an EMBL/GenBank/DDBJ whole genome shotgun (WGS) entry which is preliminary data.</text>
</comment>
<dbReference type="Proteomes" id="UP000298264">
    <property type="component" value="Unassembled WGS sequence"/>
</dbReference>
<gene>
    <name evidence="8" type="ORF">EHS11_11515</name>
</gene>
<evidence type="ECO:0000259" key="7">
    <source>
        <dbReference type="Pfam" id="PF09335"/>
    </source>
</evidence>
<evidence type="ECO:0000256" key="5">
    <source>
        <dbReference type="ARBA" id="ARBA00023136"/>
    </source>
</evidence>
<proteinExistence type="predicted"/>
<feature type="domain" description="VTT" evidence="7">
    <location>
        <begin position="17"/>
        <end position="138"/>
    </location>
</feature>
<dbReference type="AlphaFoldDB" id="A0A4R9LMK2"/>
<evidence type="ECO:0000256" key="6">
    <source>
        <dbReference type="SAM" id="Phobius"/>
    </source>
</evidence>